<organism evidence="1 2">
    <name type="scientific">Aquisphaera giovannonii</name>
    <dbReference type="NCBI Taxonomy" id="406548"/>
    <lineage>
        <taxon>Bacteria</taxon>
        <taxon>Pseudomonadati</taxon>
        <taxon>Planctomycetota</taxon>
        <taxon>Planctomycetia</taxon>
        <taxon>Isosphaerales</taxon>
        <taxon>Isosphaeraceae</taxon>
        <taxon>Aquisphaera</taxon>
    </lineage>
</organism>
<dbReference type="Proteomes" id="UP000324233">
    <property type="component" value="Chromosome"/>
</dbReference>
<evidence type="ECO:0000313" key="2">
    <source>
        <dbReference type="Proteomes" id="UP000324233"/>
    </source>
</evidence>
<dbReference type="KEGG" id="agv:OJF2_73640"/>
<dbReference type="AlphaFoldDB" id="A0A5B9WDL3"/>
<dbReference type="RefSeq" id="WP_148598167.1">
    <property type="nucleotide sequence ID" value="NZ_CP042997.1"/>
</dbReference>
<dbReference type="EMBL" id="CP042997">
    <property type="protein sequence ID" value="QEH38758.1"/>
    <property type="molecule type" value="Genomic_DNA"/>
</dbReference>
<proteinExistence type="predicted"/>
<name>A0A5B9WDL3_9BACT</name>
<protein>
    <submittedName>
        <fullName evidence="1">Uncharacterized protein</fullName>
    </submittedName>
</protein>
<reference evidence="1 2" key="1">
    <citation type="submission" date="2019-08" db="EMBL/GenBank/DDBJ databases">
        <title>Deep-cultivation of Planctomycetes and their phenomic and genomic characterization uncovers novel biology.</title>
        <authorList>
            <person name="Wiegand S."/>
            <person name="Jogler M."/>
            <person name="Boedeker C."/>
            <person name="Pinto D."/>
            <person name="Vollmers J."/>
            <person name="Rivas-Marin E."/>
            <person name="Kohn T."/>
            <person name="Peeters S.H."/>
            <person name="Heuer A."/>
            <person name="Rast P."/>
            <person name="Oberbeckmann S."/>
            <person name="Bunk B."/>
            <person name="Jeske O."/>
            <person name="Meyerdierks A."/>
            <person name="Storesund J.E."/>
            <person name="Kallscheuer N."/>
            <person name="Luecker S."/>
            <person name="Lage O.M."/>
            <person name="Pohl T."/>
            <person name="Merkel B.J."/>
            <person name="Hornburger P."/>
            <person name="Mueller R.-W."/>
            <person name="Bruemmer F."/>
            <person name="Labrenz M."/>
            <person name="Spormann A.M."/>
            <person name="Op den Camp H."/>
            <person name="Overmann J."/>
            <person name="Amann R."/>
            <person name="Jetten M.S.M."/>
            <person name="Mascher T."/>
            <person name="Medema M.H."/>
            <person name="Devos D.P."/>
            <person name="Kaster A.-K."/>
            <person name="Ovreas L."/>
            <person name="Rohde M."/>
            <person name="Galperin M.Y."/>
            <person name="Jogler C."/>
        </authorList>
    </citation>
    <scope>NUCLEOTIDE SEQUENCE [LARGE SCALE GENOMIC DNA]</scope>
    <source>
        <strain evidence="1 2">OJF2</strain>
    </source>
</reference>
<accession>A0A5B9WDL3</accession>
<sequence length="72" mass="7729">MTKLLEKAFAEAAKLPEDEQVVLASRLLAELGAEDEFDRAIAGSAHRLAGMAAEAVAEHRAGLTKELDPDRL</sequence>
<evidence type="ECO:0000313" key="1">
    <source>
        <dbReference type="EMBL" id="QEH38758.1"/>
    </source>
</evidence>
<keyword evidence="2" id="KW-1185">Reference proteome</keyword>
<gene>
    <name evidence="1" type="ORF">OJF2_73640</name>
</gene>
<dbReference type="OrthoDB" id="5772099at2"/>